<proteinExistence type="predicted"/>
<keyword evidence="1" id="KW-0472">Membrane</keyword>
<gene>
    <name evidence="2" type="primary">orf366</name>
</gene>
<protein>
    <recommendedName>
        <fullName evidence="3">Transmembrane protein</fullName>
    </recommendedName>
</protein>
<feature type="transmembrane region" description="Helical" evidence="1">
    <location>
        <begin position="253"/>
        <end position="272"/>
    </location>
</feature>
<keyword evidence="1" id="KW-1133">Transmembrane helix</keyword>
<keyword evidence="2" id="KW-0934">Plastid</keyword>
<evidence type="ECO:0000256" key="1">
    <source>
        <dbReference type="SAM" id="Phobius"/>
    </source>
</evidence>
<organism evidence="2">
    <name type="scientific">Ochromonas sp. CCMP1393</name>
    <dbReference type="NCBI Taxonomy" id="420556"/>
    <lineage>
        <taxon>Eukaryota</taxon>
        <taxon>Sar</taxon>
        <taxon>Stramenopiles</taxon>
        <taxon>Ochrophyta</taxon>
        <taxon>Chrysophyceae</taxon>
        <taxon>Chromulinales</taxon>
        <taxon>Chromulinaceae</taxon>
        <taxon>Ochromonas</taxon>
    </lineage>
</organism>
<evidence type="ECO:0000313" key="2">
    <source>
        <dbReference type="EMBL" id="AIM52735.1"/>
    </source>
</evidence>
<accession>A0A0D3MK94</accession>
<dbReference type="AlphaFoldDB" id="A0A0D3MK94"/>
<feature type="transmembrane region" description="Helical" evidence="1">
    <location>
        <begin position="68"/>
        <end position="86"/>
    </location>
</feature>
<evidence type="ECO:0008006" key="3">
    <source>
        <dbReference type="Google" id="ProtNLM"/>
    </source>
</evidence>
<dbReference type="EMBL" id="KJ877675">
    <property type="protein sequence ID" value="AIM52815.1"/>
    <property type="molecule type" value="Genomic_DNA"/>
</dbReference>
<dbReference type="EMBL" id="KJ877675">
    <property type="protein sequence ID" value="AIM52735.1"/>
    <property type="molecule type" value="Genomic_DNA"/>
</dbReference>
<keyword evidence="1" id="KW-0812">Transmembrane</keyword>
<name>A0A0D3MK94_9STRA</name>
<sequence>MTKTEERQSSRKRLKFLQRSKKIATAPIKVVARFARRIKKSANKKLGNFENNKTYLKITLLIKQNKKLIIRTFIVLLSVALIYMNPRKVLANNDRLNSRLKRLKRTKKITPETRARIKELTDKQEIINKTQKKAKNLSNIKDINITFPLSFGVGKAKMIKEKKSFLPTFFLGLSVNEILQRTKSTDSETGKITYKLPKLTFLEGILGSIATVLFFENRKNFNELKKSTNFKKLLQKTKLFLNKIIAYCVARKMLLRKVMTLIFLVITLIYCIKMKLKPQGEPLKYNLDDLPEAKQRRLKSMEKFVYKAREADIIPKDPIEFAAFMSELDDYIIFKHYGLPLIRSQFLEAYYESKKNSHSNFNEDDL</sequence>
<reference evidence="2" key="1">
    <citation type="journal article" date="2015" name="Sci. Rep.">
        <title>Updating algal evolutionary relationships through plastid genome sequencing: did alveolate plastids emerge through endosymbiosis of an ochrophyte?</title>
        <authorList>
            <person name="Sevcikova T."/>
            <person name="Horak A."/>
            <person name="Klimes V."/>
            <person name="Zbrankova V."/>
            <person name="Demir-Hilton E."/>
            <person name="Sudek S."/>
            <person name="Jenkins J."/>
            <person name="Schmutz J."/>
            <person name="Pribyl P."/>
            <person name="Fousek J."/>
            <person name="Vlcek C."/>
            <person name="Lang B.F."/>
            <person name="Obornik M."/>
            <person name="Worden A.Z."/>
            <person name="Elias M."/>
        </authorList>
    </citation>
    <scope>NUCLEOTIDE SEQUENCE</scope>
</reference>
<geneLocation type="plastid" evidence="2"/>